<sequence length="55" mass="6141">PSHFSFLIYETESRSVTQAGVQWPDLGSLQAPPPGFTQFSCFSFPSSWDHRGPQP</sequence>
<accession>A0A7N9CW86</accession>
<dbReference type="GeneTree" id="ENSGT00940000165497"/>
<keyword evidence="2" id="KW-1185">Reference proteome</keyword>
<organism evidence="1 2">
    <name type="scientific">Macaca fascicularis</name>
    <name type="common">Crab-eating macaque</name>
    <name type="synonym">Cynomolgus monkey</name>
    <dbReference type="NCBI Taxonomy" id="9541"/>
    <lineage>
        <taxon>Eukaryota</taxon>
        <taxon>Metazoa</taxon>
        <taxon>Chordata</taxon>
        <taxon>Craniata</taxon>
        <taxon>Vertebrata</taxon>
        <taxon>Euteleostomi</taxon>
        <taxon>Mammalia</taxon>
        <taxon>Eutheria</taxon>
        <taxon>Euarchontoglires</taxon>
        <taxon>Primates</taxon>
        <taxon>Haplorrhini</taxon>
        <taxon>Catarrhini</taxon>
        <taxon>Cercopithecidae</taxon>
        <taxon>Cercopithecinae</taxon>
        <taxon>Macaca</taxon>
    </lineage>
</organism>
<protein>
    <submittedName>
        <fullName evidence="1">Uncharacterized protein</fullName>
    </submittedName>
</protein>
<reference evidence="1 2" key="1">
    <citation type="submission" date="2013-03" db="EMBL/GenBank/DDBJ databases">
        <authorList>
            <person name="Warren W."/>
            <person name="Wilson R.K."/>
        </authorList>
    </citation>
    <scope>NUCLEOTIDE SEQUENCE</scope>
</reference>
<dbReference type="PANTHER" id="PTHR46254:SF7">
    <property type="entry name" value="PI4-KINASE N-TERMINAL DOMAIN-CONTAINING PROTEIN"/>
    <property type="match status" value="1"/>
</dbReference>
<name>A0A7N9CW86_MACFA</name>
<evidence type="ECO:0000313" key="2">
    <source>
        <dbReference type="Proteomes" id="UP000233100"/>
    </source>
</evidence>
<dbReference type="Ensembl" id="ENSMFAT00000079020.1">
    <property type="protein sequence ID" value="ENSMFAP00000054761.1"/>
    <property type="gene ID" value="ENSMFAG00000051770.1"/>
</dbReference>
<reference evidence="1" key="2">
    <citation type="submission" date="2025-08" db="UniProtKB">
        <authorList>
            <consortium name="Ensembl"/>
        </authorList>
    </citation>
    <scope>IDENTIFICATION</scope>
</reference>
<evidence type="ECO:0000313" key="1">
    <source>
        <dbReference type="Ensembl" id="ENSMFAP00000054761.1"/>
    </source>
</evidence>
<reference evidence="1" key="3">
    <citation type="submission" date="2025-09" db="UniProtKB">
        <authorList>
            <consortium name="Ensembl"/>
        </authorList>
    </citation>
    <scope>IDENTIFICATION</scope>
</reference>
<dbReference type="AlphaFoldDB" id="A0A7N9CW86"/>
<dbReference type="Proteomes" id="UP000233100">
    <property type="component" value="Chromosome 9"/>
</dbReference>
<dbReference type="PANTHER" id="PTHR46254">
    <property type="entry name" value="PROTEIN GVQW1-RELATED"/>
    <property type="match status" value="1"/>
</dbReference>
<proteinExistence type="predicted"/>